<reference evidence="2" key="2">
    <citation type="submission" date="2015-05" db="EMBL/GenBank/DDBJ databases">
        <authorList>
            <person name="Wang D.B."/>
            <person name="Wang M."/>
        </authorList>
    </citation>
    <scope>NUCLEOTIDE SEQUENCE [LARGE SCALE GENOMIC DNA]</scope>
    <source>
        <strain evidence="2">L1-83</strain>
    </source>
</reference>
<gene>
    <name evidence="4" type="ORF">ERS852392_01805</name>
    <name evidence="3" type="ORF">ERS852444_01658</name>
    <name evidence="2" type="ORF">RIL183_14761</name>
</gene>
<evidence type="ECO:0000313" key="6">
    <source>
        <dbReference type="Proteomes" id="UP000095395"/>
    </source>
</evidence>
<feature type="region of interest" description="Disordered" evidence="1">
    <location>
        <begin position="29"/>
        <end position="50"/>
    </location>
</feature>
<evidence type="ECO:0000313" key="7">
    <source>
        <dbReference type="Proteomes" id="UP000095453"/>
    </source>
</evidence>
<dbReference type="EMBL" id="CYYR01000011">
    <property type="protein sequence ID" value="CUN96603.1"/>
    <property type="molecule type" value="Genomic_DNA"/>
</dbReference>
<feature type="compositionally biased region" description="Polar residues" evidence="1">
    <location>
        <begin position="37"/>
        <end position="48"/>
    </location>
</feature>
<accession>A0A0M6WFB0</accession>
<dbReference type="Proteomes" id="UP000049828">
    <property type="component" value="Unassembled WGS sequence"/>
</dbReference>
<reference evidence="5" key="1">
    <citation type="submission" date="2015-05" db="EMBL/GenBank/DDBJ databases">
        <authorList>
            <consortium name="Pathogen Informatics"/>
        </authorList>
    </citation>
    <scope>NUCLEOTIDE SEQUENCE [LARGE SCALE GENOMIC DNA]</scope>
    <source>
        <strain evidence="4 6">2789STDY5608835</strain>
        <strain evidence="3 7">2789STDY5608887</strain>
        <strain evidence="5">L1-83</strain>
    </source>
</reference>
<dbReference type="STRING" id="360807.ERS852392_01805"/>
<dbReference type="Proteomes" id="UP000095395">
    <property type="component" value="Unassembled WGS sequence"/>
</dbReference>
<organism evidence="2 5">
    <name type="scientific">Roseburia inulinivorans</name>
    <dbReference type="NCBI Taxonomy" id="360807"/>
    <lineage>
        <taxon>Bacteria</taxon>
        <taxon>Bacillati</taxon>
        <taxon>Bacillota</taxon>
        <taxon>Clostridia</taxon>
        <taxon>Lachnospirales</taxon>
        <taxon>Lachnospiraceae</taxon>
        <taxon>Roseburia</taxon>
    </lineage>
</organism>
<dbReference type="EMBL" id="CVRS01000037">
    <property type="protein sequence ID" value="CRL34418.1"/>
    <property type="molecule type" value="Genomic_DNA"/>
</dbReference>
<name>A0A0M6WFB0_9FIRM</name>
<protein>
    <submittedName>
        <fullName evidence="2">Uncharacterized protein</fullName>
    </submittedName>
</protein>
<evidence type="ECO:0000256" key="1">
    <source>
        <dbReference type="SAM" id="MobiDB-lite"/>
    </source>
</evidence>
<keyword evidence="5" id="KW-1185">Reference proteome</keyword>
<evidence type="ECO:0000313" key="5">
    <source>
        <dbReference type="Proteomes" id="UP000049828"/>
    </source>
</evidence>
<evidence type="ECO:0000313" key="4">
    <source>
        <dbReference type="EMBL" id="CUN96603.1"/>
    </source>
</evidence>
<sequence>MNISGIRTGAGFYDYNSIKINEVRSQQIQEARESEQIPVTGTVEQNDSTDAKVEQIPAAQKEDYGVADFNAKYQPDASYDLKGVDSDISKLDVEKALSDLKKDQVLQQYQFFVGDDAFASTEKLKQVREEENFWL</sequence>
<dbReference type="AlphaFoldDB" id="A0A0M6WFB0"/>
<proteinExistence type="predicted"/>
<dbReference type="Proteomes" id="UP000095453">
    <property type="component" value="Unassembled WGS sequence"/>
</dbReference>
<evidence type="ECO:0000313" key="3">
    <source>
        <dbReference type="EMBL" id="CUN05164.1"/>
    </source>
</evidence>
<evidence type="ECO:0000313" key="2">
    <source>
        <dbReference type="EMBL" id="CRL34418.1"/>
    </source>
</evidence>
<dbReference type="EMBL" id="CYXX01000011">
    <property type="protein sequence ID" value="CUN05164.1"/>
    <property type="molecule type" value="Genomic_DNA"/>
</dbReference>
<dbReference type="RefSeq" id="WP_021923274.1">
    <property type="nucleotide sequence ID" value="NZ_CATWND010000003.1"/>
</dbReference>